<protein>
    <submittedName>
        <fullName evidence="2">Uncharacterized protein</fullName>
    </submittedName>
</protein>
<dbReference type="Proteomes" id="UP001148786">
    <property type="component" value="Unassembled WGS sequence"/>
</dbReference>
<dbReference type="AlphaFoldDB" id="A0A9W8JYQ1"/>
<dbReference type="EMBL" id="JANKHO010000731">
    <property type="protein sequence ID" value="KAJ3506753.1"/>
    <property type="molecule type" value="Genomic_DNA"/>
</dbReference>
<feature type="chain" id="PRO_5040734009" evidence="1">
    <location>
        <begin position="18"/>
        <end position="79"/>
    </location>
</feature>
<comment type="caution">
    <text evidence="2">The sequence shown here is derived from an EMBL/GenBank/DDBJ whole genome shotgun (WGS) entry which is preliminary data.</text>
</comment>
<keyword evidence="3" id="KW-1185">Reference proteome</keyword>
<reference evidence="2" key="1">
    <citation type="submission" date="2022-07" db="EMBL/GenBank/DDBJ databases">
        <title>Genome Sequence of Agrocybe chaxingu.</title>
        <authorList>
            <person name="Buettner E."/>
        </authorList>
    </citation>
    <scope>NUCLEOTIDE SEQUENCE</scope>
    <source>
        <strain evidence="2">MP-N11</strain>
    </source>
</reference>
<organism evidence="2 3">
    <name type="scientific">Agrocybe chaxingu</name>
    <dbReference type="NCBI Taxonomy" id="84603"/>
    <lineage>
        <taxon>Eukaryota</taxon>
        <taxon>Fungi</taxon>
        <taxon>Dikarya</taxon>
        <taxon>Basidiomycota</taxon>
        <taxon>Agaricomycotina</taxon>
        <taxon>Agaricomycetes</taxon>
        <taxon>Agaricomycetidae</taxon>
        <taxon>Agaricales</taxon>
        <taxon>Agaricineae</taxon>
        <taxon>Strophariaceae</taxon>
        <taxon>Agrocybe</taxon>
    </lineage>
</organism>
<evidence type="ECO:0000313" key="3">
    <source>
        <dbReference type="Proteomes" id="UP001148786"/>
    </source>
</evidence>
<evidence type="ECO:0000313" key="2">
    <source>
        <dbReference type="EMBL" id="KAJ3506753.1"/>
    </source>
</evidence>
<feature type="signal peptide" evidence="1">
    <location>
        <begin position="1"/>
        <end position="17"/>
    </location>
</feature>
<evidence type="ECO:0000256" key="1">
    <source>
        <dbReference type="SAM" id="SignalP"/>
    </source>
</evidence>
<proteinExistence type="predicted"/>
<gene>
    <name evidence="2" type="ORF">NLJ89_g6697</name>
</gene>
<sequence>MKFFTAVLVALAAVVVASPTPEAPASFILTDAEFDNWLATTDAEITYVGSIPARRPSRPPVSLWFFASLAFAYQGGLGA</sequence>
<name>A0A9W8JYQ1_9AGAR</name>
<keyword evidence="1" id="KW-0732">Signal</keyword>
<accession>A0A9W8JYQ1</accession>